<dbReference type="Proteomes" id="UP000095255">
    <property type="component" value="Unassembled WGS sequence"/>
</dbReference>
<evidence type="ECO:0000256" key="6">
    <source>
        <dbReference type="RuleBase" id="RU366058"/>
    </source>
</evidence>
<feature type="transmembrane region" description="Helical" evidence="6">
    <location>
        <begin position="167"/>
        <end position="187"/>
    </location>
</feature>
<feature type="domain" description="VTT" evidence="7">
    <location>
        <begin position="70"/>
        <end position="187"/>
    </location>
</feature>
<feature type="transmembrane region" description="Helical" evidence="6">
    <location>
        <begin position="46"/>
        <end position="75"/>
    </location>
</feature>
<reference evidence="8 9" key="1">
    <citation type="submission" date="2016-09" db="EMBL/GenBank/DDBJ databases">
        <title>Desulfuribacillus arsenicus sp. nov., an obligately anaerobic, dissimilatory arsenic- and antimonate-reducing bacterium isolated from anoxic sediments.</title>
        <authorList>
            <person name="Abin C.A."/>
            <person name="Hollibaugh J.T."/>
        </authorList>
    </citation>
    <scope>NUCLEOTIDE SEQUENCE [LARGE SCALE GENOMIC DNA]</scope>
    <source>
        <strain evidence="8 9">MLFW-2</strain>
    </source>
</reference>
<sequence length="235" mass="26188">MEKKNQWVKIGILLVIIAMIAIVPSFRETAFNIVEKNNFVAMKEYIQSFGIWGPIISMLMMTINTMIIPLPTFIITVANSLIYGWEWGIILSWSGAMLGAALNFALAKIYGRPLVEKMVGKKSLEIADGFFEKYGKHTIMITRLLPILSFGIVSYAAGLTKIRFSTYWWATGVGQAPATIVYSYIAYSIGDEILKGDAIISVPVLFWAVIAVLTLMVFAWAAKGFLMDKKPQKAQ</sequence>
<evidence type="ECO:0000256" key="1">
    <source>
        <dbReference type="ARBA" id="ARBA00004651"/>
    </source>
</evidence>
<dbReference type="AlphaFoldDB" id="A0A1E5L4I9"/>
<evidence type="ECO:0000256" key="3">
    <source>
        <dbReference type="ARBA" id="ARBA00022692"/>
    </source>
</evidence>
<comment type="similarity">
    <text evidence="6">Belongs to the TVP38/TMEM64 family.</text>
</comment>
<feature type="transmembrane region" description="Helical" evidence="6">
    <location>
        <begin position="199"/>
        <end position="222"/>
    </location>
</feature>
<dbReference type="InterPro" id="IPR015414">
    <property type="entry name" value="TMEM64"/>
</dbReference>
<organism evidence="8 9">
    <name type="scientific">Desulfuribacillus stibiiarsenatis</name>
    <dbReference type="NCBI Taxonomy" id="1390249"/>
    <lineage>
        <taxon>Bacteria</taxon>
        <taxon>Bacillati</taxon>
        <taxon>Bacillota</taxon>
        <taxon>Desulfuribacillia</taxon>
        <taxon>Desulfuribacillales</taxon>
        <taxon>Desulfuribacillaceae</taxon>
        <taxon>Desulfuribacillus</taxon>
    </lineage>
</organism>
<dbReference type="Pfam" id="PF09335">
    <property type="entry name" value="VTT_dom"/>
    <property type="match status" value="1"/>
</dbReference>
<dbReference type="RefSeq" id="WP_069702709.1">
    <property type="nucleotide sequence ID" value="NZ_MJAT01000035.1"/>
</dbReference>
<keyword evidence="3 6" id="KW-0812">Transmembrane</keyword>
<keyword evidence="9" id="KW-1185">Reference proteome</keyword>
<name>A0A1E5L4I9_9FIRM</name>
<dbReference type="GO" id="GO:0005886">
    <property type="term" value="C:plasma membrane"/>
    <property type="evidence" value="ECO:0007669"/>
    <property type="project" value="UniProtKB-SubCell"/>
</dbReference>
<accession>A0A1E5L4I9</accession>
<dbReference type="PANTHER" id="PTHR12677:SF59">
    <property type="entry name" value="GOLGI APPARATUS MEMBRANE PROTEIN TVP38-RELATED"/>
    <property type="match status" value="1"/>
</dbReference>
<feature type="transmembrane region" description="Helical" evidence="6">
    <location>
        <begin position="140"/>
        <end position="160"/>
    </location>
</feature>
<dbReference type="PANTHER" id="PTHR12677">
    <property type="entry name" value="GOLGI APPARATUS MEMBRANE PROTEIN TVP38-RELATED"/>
    <property type="match status" value="1"/>
</dbReference>
<evidence type="ECO:0000313" key="9">
    <source>
        <dbReference type="Proteomes" id="UP000095255"/>
    </source>
</evidence>
<evidence type="ECO:0000256" key="4">
    <source>
        <dbReference type="ARBA" id="ARBA00022989"/>
    </source>
</evidence>
<dbReference type="InterPro" id="IPR032816">
    <property type="entry name" value="VTT_dom"/>
</dbReference>
<comment type="subcellular location">
    <subcellularLocation>
        <location evidence="1 6">Cell membrane</location>
        <topology evidence="1 6">Multi-pass membrane protein</topology>
    </subcellularLocation>
</comment>
<keyword evidence="2 6" id="KW-1003">Cell membrane</keyword>
<protein>
    <recommendedName>
        <fullName evidence="6">TVP38/TMEM64 family membrane protein</fullName>
    </recommendedName>
</protein>
<evidence type="ECO:0000313" key="8">
    <source>
        <dbReference type="EMBL" id="OEH84974.1"/>
    </source>
</evidence>
<gene>
    <name evidence="8" type="ORF">BHU72_07220</name>
</gene>
<dbReference type="EMBL" id="MJAT01000035">
    <property type="protein sequence ID" value="OEH84974.1"/>
    <property type="molecule type" value="Genomic_DNA"/>
</dbReference>
<feature type="transmembrane region" description="Helical" evidence="6">
    <location>
        <begin position="7"/>
        <end position="26"/>
    </location>
</feature>
<evidence type="ECO:0000256" key="2">
    <source>
        <dbReference type="ARBA" id="ARBA00022475"/>
    </source>
</evidence>
<proteinExistence type="inferred from homology"/>
<dbReference type="STRING" id="1390249.BHU72_07220"/>
<keyword evidence="5 6" id="KW-0472">Membrane</keyword>
<comment type="caution">
    <text evidence="8">The sequence shown here is derived from an EMBL/GenBank/DDBJ whole genome shotgun (WGS) entry which is preliminary data.</text>
</comment>
<evidence type="ECO:0000259" key="7">
    <source>
        <dbReference type="Pfam" id="PF09335"/>
    </source>
</evidence>
<keyword evidence="4 6" id="KW-1133">Transmembrane helix</keyword>
<evidence type="ECO:0000256" key="5">
    <source>
        <dbReference type="ARBA" id="ARBA00023136"/>
    </source>
</evidence>
<dbReference type="OrthoDB" id="9812980at2"/>
<feature type="transmembrane region" description="Helical" evidence="6">
    <location>
        <begin position="87"/>
        <end position="110"/>
    </location>
</feature>